<dbReference type="CDD" id="cd17589">
    <property type="entry name" value="REC_TPR"/>
    <property type="match status" value="1"/>
</dbReference>
<dbReference type="InterPro" id="IPR019734">
    <property type="entry name" value="TPR_rpt"/>
</dbReference>
<dbReference type="Proteomes" id="UP000628710">
    <property type="component" value="Unassembled WGS sequence"/>
</dbReference>
<dbReference type="PANTHER" id="PTHR43228:SF1">
    <property type="entry name" value="TWO-COMPONENT RESPONSE REGULATOR ARR22"/>
    <property type="match status" value="1"/>
</dbReference>
<accession>A0A934JT44</accession>
<dbReference type="Pfam" id="PF00072">
    <property type="entry name" value="Response_reg"/>
    <property type="match status" value="1"/>
</dbReference>
<dbReference type="PANTHER" id="PTHR43228">
    <property type="entry name" value="TWO-COMPONENT RESPONSE REGULATOR"/>
    <property type="match status" value="1"/>
</dbReference>
<gene>
    <name evidence="3" type="ORF">I8J31_04235</name>
</gene>
<dbReference type="PROSITE" id="PS50110">
    <property type="entry name" value="RESPONSE_REGULATORY"/>
    <property type="match status" value="1"/>
</dbReference>
<dbReference type="SUPFAM" id="SSF48452">
    <property type="entry name" value="TPR-like"/>
    <property type="match status" value="1"/>
</dbReference>
<sequence length="405" mass="46893">MTIDFTKKKVLVIEDLSEARVIQKKMLLELGFSNVDIVAKADTALELLNKNTYDIVMSDYNLGKGKNGQQILEEVRTAKLIPNTSTYIMVTAETSMEMVMGAVEFQPDGYIAKPFSQALLHRRIISLVENKEKLIGINTALDKKDYQKAIDECLTSIETHPFLKGKCQRILCECYVELKQYDKALKVYNDVLNDRQMPWALFGKAKIQFLQKKFTEAENNFRQLTFDNQFFVNAYDWLAKCFLAQDRFKDAQQMLIKSVDKAPQNITRQALLAQLSMDLQDYELAETAYRKAIALAKHSFVNPPDIYIKHLVSLIRICQKQKHLDAKQKQIFERTSQRIKYFFEHDKKTMTHRYELNVDLQIVSDDQKHALQVLSDWKKEAAKGNVEMPRAELELRIENLQTASA</sequence>
<dbReference type="SMART" id="SM00448">
    <property type="entry name" value="REC"/>
    <property type="match status" value="1"/>
</dbReference>
<organism evidence="3 4">
    <name type="scientific">Marinomonas transparens</name>
    <dbReference type="NCBI Taxonomy" id="2795388"/>
    <lineage>
        <taxon>Bacteria</taxon>
        <taxon>Pseudomonadati</taxon>
        <taxon>Pseudomonadota</taxon>
        <taxon>Gammaproteobacteria</taxon>
        <taxon>Oceanospirillales</taxon>
        <taxon>Oceanospirillaceae</taxon>
        <taxon>Marinomonas</taxon>
    </lineage>
</organism>
<comment type="caution">
    <text evidence="3">The sequence shown here is derived from an EMBL/GenBank/DDBJ whole genome shotgun (WGS) entry which is preliminary data.</text>
</comment>
<evidence type="ECO:0000313" key="3">
    <source>
        <dbReference type="EMBL" id="MBJ7536885.1"/>
    </source>
</evidence>
<dbReference type="Gene3D" id="3.40.50.2300">
    <property type="match status" value="1"/>
</dbReference>
<evidence type="ECO:0000313" key="4">
    <source>
        <dbReference type="Proteomes" id="UP000628710"/>
    </source>
</evidence>
<dbReference type="Pfam" id="PF13181">
    <property type="entry name" value="TPR_8"/>
    <property type="match status" value="1"/>
</dbReference>
<reference evidence="3" key="1">
    <citation type="submission" date="2020-12" db="EMBL/GenBank/DDBJ databases">
        <title>Marinomonas arctica sp. nov., a psychrotolerant bacterium isolated from the Arctic.</title>
        <authorList>
            <person name="Zhang Y."/>
        </authorList>
    </citation>
    <scope>NUCLEOTIDE SEQUENCE</scope>
    <source>
        <strain evidence="3">C1424</strain>
    </source>
</reference>
<dbReference type="InterPro" id="IPR052048">
    <property type="entry name" value="ST_Response_Regulator"/>
</dbReference>
<dbReference type="SUPFAM" id="SSF52172">
    <property type="entry name" value="CheY-like"/>
    <property type="match status" value="1"/>
</dbReference>
<dbReference type="Gene3D" id="1.25.40.10">
    <property type="entry name" value="Tetratricopeptide repeat domain"/>
    <property type="match status" value="2"/>
</dbReference>
<dbReference type="InterPro" id="IPR011990">
    <property type="entry name" value="TPR-like_helical_dom_sf"/>
</dbReference>
<proteinExistence type="predicted"/>
<feature type="modified residue" description="4-aspartylphosphate" evidence="1">
    <location>
        <position position="59"/>
    </location>
</feature>
<evidence type="ECO:0000259" key="2">
    <source>
        <dbReference type="PROSITE" id="PS50110"/>
    </source>
</evidence>
<dbReference type="SMART" id="SM00028">
    <property type="entry name" value="TPR"/>
    <property type="match status" value="3"/>
</dbReference>
<dbReference type="RefSeq" id="WP_199467045.1">
    <property type="nucleotide sequence ID" value="NZ_JAEMNX010000002.1"/>
</dbReference>
<name>A0A934JT44_9GAMM</name>
<dbReference type="AlphaFoldDB" id="A0A934JT44"/>
<evidence type="ECO:0000256" key="1">
    <source>
        <dbReference type="PROSITE-ProRule" id="PRU00169"/>
    </source>
</evidence>
<feature type="domain" description="Response regulatory" evidence="2">
    <location>
        <begin position="9"/>
        <end position="128"/>
    </location>
</feature>
<dbReference type="InterPro" id="IPR001789">
    <property type="entry name" value="Sig_transdc_resp-reg_receiver"/>
</dbReference>
<protein>
    <submittedName>
        <fullName evidence="3">Response regulator</fullName>
    </submittedName>
</protein>
<dbReference type="GO" id="GO:0000160">
    <property type="term" value="P:phosphorelay signal transduction system"/>
    <property type="evidence" value="ECO:0007669"/>
    <property type="project" value="InterPro"/>
</dbReference>
<dbReference type="InterPro" id="IPR011006">
    <property type="entry name" value="CheY-like_superfamily"/>
</dbReference>
<keyword evidence="1" id="KW-0597">Phosphoprotein</keyword>
<dbReference type="EMBL" id="JAEMNX010000002">
    <property type="protein sequence ID" value="MBJ7536885.1"/>
    <property type="molecule type" value="Genomic_DNA"/>
</dbReference>
<keyword evidence="4" id="KW-1185">Reference proteome</keyword>